<dbReference type="AlphaFoldDB" id="A0A0E9TEK4"/>
<organism evidence="1">
    <name type="scientific">Anguilla anguilla</name>
    <name type="common">European freshwater eel</name>
    <name type="synonym">Muraena anguilla</name>
    <dbReference type="NCBI Taxonomy" id="7936"/>
    <lineage>
        <taxon>Eukaryota</taxon>
        <taxon>Metazoa</taxon>
        <taxon>Chordata</taxon>
        <taxon>Craniata</taxon>
        <taxon>Vertebrata</taxon>
        <taxon>Euteleostomi</taxon>
        <taxon>Actinopterygii</taxon>
        <taxon>Neopterygii</taxon>
        <taxon>Teleostei</taxon>
        <taxon>Anguilliformes</taxon>
        <taxon>Anguillidae</taxon>
        <taxon>Anguilla</taxon>
    </lineage>
</organism>
<protein>
    <submittedName>
        <fullName evidence="1">Uncharacterized protein</fullName>
    </submittedName>
</protein>
<accession>A0A0E9TEK4</accession>
<dbReference type="EMBL" id="GBXM01057267">
    <property type="protein sequence ID" value="JAH51310.1"/>
    <property type="molecule type" value="Transcribed_RNA"/>
</dbReference>
<sequence>MKMKQKLDTLSDFGNFYGNNFEDHCYTTQYGKVNFRLVIMSKEKLILLN</sequence>
<proteinExistence type="predicted"/>
<name>A0A0E9TEK4_ANGAN</name>
<reference evidence="1" key="1">
    <citation type="submission" date="2014-11" db="EMBL/GenBank/DDBJ databases">
        <authorList>
            <person name="Amaro Gonzalez C."/>
        </authorList>
    </citation>
    <scope>NUCLEOTIDE SEQUENCE</scope>
</reference>
<evidence type="ECO:0000313" key="1">
    <source>
        <dbReference type="EMBL" id="JAH51310.1"/>
    </source>
</evidence>
<reference evidence="1" key="2">
    <citation type="journal article" date="2015" name="Fish Shellfish Immunol.">
        <title>Early steps in the European eel (Anguilla anguilla)-Vibrio vulnificus interaction in the gills: Role of the RtxA13 toxin.</title>
        <authorList>
            <person name="Callol A."/>
            <person name="Pajuelo D."/>
            <person name="Ebbesson L."/>
            <person name="Teles M."/>
            <person name="MacKenzie S."/>
            <person name="Amaro C."/>
        </authorList>
    </citation>
    <scope>NUCLEOTIDE SEQUENCE</scope>
</reference>